<evidence type="ECO:0000259" key="15">
    <source>
        <dbReference type="PROSITE" id="PS50057"/>
    </source>
</evidence>
<evidence type="ECO:0000256" key="5">
    <source>
        <dbReference type="ARBA" id="ARBA00022741"/>
    </source>
</evidence>
<dbReference type="InterPro" id="IPR000299">
    <property type="entry name" value="FERM_domain"/>
</dbReference>
<evidence type="ECO:0000256" key="1">
    <source>
        <dbReference type="ARBA" id="ARBA00011903"/>
    </source>
</evidence>
<evidence type="ECO:0000256" key="9">
    <source>
        <dbReference type="ARBA" id="ARBA00023137"/>
    </source>
</evidence>
<dbReference type="SMART" id="SM00295">
    <property type="entry name" value="B41"/>
    <property type="match status" value="1"/>
</dbReference>
<dbReference type="SUPFAM" id="SSF55550">
    <property type="entry name" value="SH2 domain"/>
    <property type="match status" value="1"/>
</dbReference>
<keyword evidence="7 12" id="KW-0067">ATP-binding</keyword>
<keyword evidence="3" id="KW-0808">Transferase</keyword>
<dbReference type="InterPro" id="IPR017441">
    <property type="entry name" value="Protein_kinase_ATP_BS"/>
</dbReference>
<proteinExistence type="predicted"/>
<dbReference type="FunFam" id="1.10.510.10:FF:000110">
    <property type="entry name" value="Tyrosine-protein kinase"/>
    <property type="match status" value="1"/>
</dbReference>
<dbReference type="InterPro" id="IPR000980">
    <property type="entry name" value="SH2"/>
</dbReference>
<keyword evidence="2" id="KW-0597">Phosphoprotein</keyword>
<dbReference type="Pfam" id="PF18379">
    <property type="entry name" value="FERM_F1"/>
    <property type="match status" value="1"/>
</dbReference>
<dbReference type="GO" id="GO:0005829">
    <property type="term" value="C:cytosol"/>
    <property type="evidence" value="ECO:0007669"/>
    <property type="project" value="TreeGrafter"/>
</dbReference>
<dbReference type="Gene3D" id="1.10.510.10">
    <property type="entry name" value="Transferase(Phosphotransferase) domain 1"/>
    <property type="match status" value="2"/>
</dbReference>
<reference evidence="16" key="1">
    <citation type="submission" date="2025-08" db="UniProtKB">
        <authorList>
            <consortium name="Ensembl"/>
        </authorList>
    </citation>
    <scope>IDENTIFICATION</scope>
</reference>
<sequence length="1057" mass="120800">MMPLCYSAIKHSESGMEREHFSPAGGLRVFLHWKGEAEEQYQTYIKGTPCAEEICIDIAQKIGITPACFSLFALYDPEAKLWFPPNYVFYVDSDIKITLHFRMRYYFRNWHGANDEEPAIYRSIPRSTDSEDRSYRSEQGNTILDKSSFAYLFEQGKYDFINDIASLKDLHTEQEIHQFKNESLGMAVLHLCHLALKKGISLEEVAEKTSFKECIPRSFCQQIQQNNYLTKFRMKNVFKKFLQRFQQHTLSTGKLTEQELMHKYLATLENLAPRFGTELFAAVSLETISMVRRCHFISMVVICIWRTPIPLLMVAGLSHMKSGSQDLTLSSHEAALSLISLVDGYFRLTADSSHYLCHEVAPPQLVMSIQNGIHGPMQEEFILAKLKREGQEDGLYALRWSVLDFNRLILSVLKNGQRKENSFVLEGWEQEFPSVQELMNALKGCTLKSGADMFSLKRCCLPKPGEISDLLITRKLKDSTRQILNLTQLSFHQIRKNEITQRAHLGQGTRTNIYDGVLHVCSGMNNDDEAEYSTEQNNNSREMHVVLKMLDPSHRDIALAFFETASLMNQVSHIHLAFVHGVCVWDIMVEEFIEHGPLDVFLRNNKGRITVGWKFTIATQLASALSYLEDKNLVHGNVCAKNILLARKGLEDGLLPFIKLSDPGVSFTVLSQEERVDRIPWIAPECIKDVNSLSTAADKWSFGTTLLEICFDADVPLKERTPSEKERFYEKKHHLPEPSFKELATLISQCLNYAPGERPSFRTILRDLTQLQPHNPLDISSVNPAFPVSDPTVFQKRYLKKIRDLGEGHFGKVSLYCYDPANDGTGEMVAVKSLKSGCSQQLLTSWKKEIEILKTLYHENIVKYKGCCSEQGMESIVQLIMEYVPLGSLRDYLPKHNVKCKVALFSLQGMAYLHSLHYIHRDLAARNVLLENENVVKIGDFGLAKAIPEGHEYYRVCEDGDSPVFWYAVECLKECKFYYASDVWSFGVTLYELLTRCDSSQSPPQRFIEMIGMTQGQMTVLRLIELLDRGERLPSPKDCPCEVSLCSFRYQISLCDY</sequence>
<evidence type="ECO:0000256" key="4">
    <source>
        <dbReference type="ARBA" id="ARBA00022737"/>
    </source>
</evidence>
<evidence type="ECO:0000256" key="7">
    <source>
        <dbReference type="ARBA" id="ARBA00022840"/>
    </source>
</evidence>
<dbReference type="AlphaFoldDB" id="A0A8C6YJL0"/>
<evidence type="ECO:0000256" key="8">
    <source>
        <dbReference type="ARBA" id="ARBA00022999"/>
    </source>
</evidence>
<feature type="binding site" evidence="12 13">
    <location>
        <position position="832"/>
    </location>
    <ligand>
        <name>ATP</name>
        <dbReference type="ChEBI" id="CHEBI:30616"/>
    </ligand>
</feature>
<dbReference type="PRINTS" id="PR00109">
    <property type="entry name" value="TYRKINASE"/>
</dbReference>
<dbReference type="GO" id="GO:0030154">
    <property type="term" value="P:cell differentiation"/>
    <property type="evidence" value="ECO:0007669"/>
    <property type="project" value="TreeGrafter"/>
</dbReference>
<evidence type="ECO:0000256" key="6">
    <source>
        <dbReference type="ARBA" id="ARBA00022777"/>
    </source>
</evidence>
<dbReference type="SUPFAM" id="SSF47031">
    <property type="entry name" value="Second domain of FERM"/>
    <property type="match status" value="1"/>
</dbReference>
<dbReference type="GO" id="GO:0005131">
    <property type="term" value="F:growth hormone receptor binding"/>
    <property type="evidence" value="ECO:0007669"/>
    <property type="project" value="TreeGrafter"/>
</dbReference>
<dbReference type="InterPro" id="IPR016251">
    <property type="entry name" value="Tyr_kinase_non-rcpt_Jak/Tyk2"/>
</dbReference>
<name>A0A8C6YJL0_NAJNA</name>
<feature type="active site" description="Proton acceptor" evidence="11">
    <location>
        <position position="922"/>
    </location>
</feature>
<dbReference type="InterPro" id="IPR020635">
    <property type="entry name" value="Tyr_kinase_cat_dom"/>
</dbReference>
<dbReference type="GO" id="GO:0005524">
    <property type="term" value="F:ATP binding"/>
    <property type="evidence" value="ECO:0007669"/>
    <property type="project" value="UniProtKB-UniRule"/>
</dbReference>
<keyword evidence="9" id="KW-0829">Tyrosine-protein kinase</keyword>
<dbReference type="InterPro" id="IPR001245">
    <property type="entry name" value="Ser-Thr/Tyr_kinase_cat_dom"/>
</dbReference>
<dbReference type="SMART" id="SM00219">
    <property type="entry name" value="TyrKc"/>
    <property type="match status" value="2"/>
</dbReference>
<dbReference type="Ensembl" id="ENSNNAT00000031039.1">
    <property type="protein sequence ID" value="ENSNNAP00000029587.1"/>
    <property type="gene ID" value="ENSNNAG00000018955.1"/>
</dbReference>
<evidence type="ECO:0000256" key="3">
    <source>
        <dbReference type="ARBA" id="ARBA00022679"/>
    </source>
</evidence>
<dbReference type="SUPFAM" id="SSF56112">
    <property type="entry name" value="Protein kinase-like (PK-like)"/>
    <property type="match status" value="2"/>
</dbReference>
<dbReference type="FunFam" id="3.30.200.20:FF:000084">
    <property type="entry name" value="Tyrosine-protein kinase"/>
    <property type="match status" value="1"/>
</dbReference>
<dbReference type="Pfam" id="PF21990">
    <property type="entry name" value="SH2_1"/>
    <property type="match status" value="1"/>
</dbReference>
<comment type="catalytic activity">
    <reaction evidence="10">
        <text>L-tyrosyl-[protein] + ATP = O-phospho-L-tyrosyl-[protein] + ADP + H(+)</text>
        <dbReference type="Rhea" id="RHEA:10596"/>
        <dbReference type="Rhea" id="RHEA-COMP:10136"/>
        <dbReference type="Rhea" id="RHEA-COMP:20101"/>
        <dbReference type="ChEBI" id="CHEBI:15378"/>
        <dbReference type="ChEBI" id="CHEBI:30616"/>
        <dbReference type="ChEBI" id="CHEBI:46858"/>
        <dbReference type="ChEBI" id="CHEBI:61978"/>
        <dbReference type="ChEBI" id="CHEBI:456216"/>
        <dbReference type="EC" id="2.7.10.2"/>
    </reaction>
</comment>
<evidence type="ECO:0000313" key="16">
    <source>
        <dbReference type="Ensembl" id="ENSNNAP00000029587.1"/>
    </source>
</evidence>
<evidence type="ECO:0000256" key="11">
    <source>
        <dbReference type="PIRSR" id="PIRSR000636-1"/>
    </source>
</evidence>
<evidence type="ECO:0000259" key="14">
    <source>
        <dbReference type="PROSITE" id="PS50011"/>
    </source>
</evidence>
<dbReference type="PROSITE" id="PS00109">
    <property type="entry name" value="PROTEIN_KINASE_TYR"/>
    <property type="match status" value="1"/>
</dbReference>
<feature type="domain" description="Protein kinase" evidence="14">
    <location>
        <begin position="499"/>
        <end position="777"/>
    </location>
</feature>
<dbReference type="Gene3D" id="3.30.200.20">
    <property type="entry name" value="Phosphorylase Kinase, domain 1"/>
    <property type="match status" value="2"/>
</dbReference>
<dbReference type="EC" id="2.7.10.2" evidence="1"/>
<dbReference type="InterPro" id="IPR036860">
    <property type="entry name" value="SH2_dom_sf"/>
</dbReference>
<dbReference type="InterPro" id="IPR051286">
    <property type="entry name" value="JAK"/>
</dbReference>
<dbReference type="PANTHER" id="PTHR45807:SF6">
    <property type="entry name" value="NON-RECEPTOR TYROSINE-PROTEIN KINASE TYK2"/>
    <property type="match status" value="1"/>
</dbReference>
<dbReference type="InterPro" id="IPR000719">
    <property type="entry name" value="Prot_kinase_dom"/>
</dbReference>
<evidence type="ECO:0000313" key="17">
    <source>
        <dbReference type="Proteomes" id="UP000694559"/>
    </source>
</evidence>
<dbReference type="Pfam" id="PF07714">
    <property type="entry name" value="PK_Tyr_Ser-Thr"/>
    <property type="match status" value="2"/>
</dbReference>
<dbReference type="OrthoDB" id="1915767at2759"/>
<dbReference type="GeneTree" id="ENSGT00940000159869"/>
<reference evidence="16" key="2">
    <citation type="submission" date="2025-09" db="UniProtKB">
        <authorList>
            <consortium name="Ensembl"/>
        </authorList>
    </citation>
    <scope>IDENTIFICATION</scope>
</reference>
<keyword evidence="8" id="KW-0727">SH2 domain</keyword>
<protein>
    <recommendedName>
        <fullName evidence="1">non-specific protein-tyrosine kinase</fullName>
        <ecNumber evidence="1">2.7.10.2</ecNumber>
    </recommendedName>
</protein>
<dbReference type="PANTHER" id="PTHR45807">
    <property type="entry name" value="TYROSINE-PROTEIN KINASE HOPSCOTCH"/>
    <property type="match status" value="1"/>
</dbReference>
<accession>A0A8C6YJL0</accession>
<keyword evidence="4" id="KW-0677">Repeat</keyword>
<dbReference type="PROSITE" id="PS50057">
    <property type="entry name" value="FERM_3"/>
    <property type="match status" value="1"/>
</dbReference>
<evidence type="ECO:0000256" key="12">
    <source>
        <dbReference type="PIRSR" id="PIRSR000636-2"/>
    </source>
</evidence>
<dbReference type="PROSITE" id="PS00107">
    <property type="entry name" value="PROTEIN_KINASE_ATP"/>
    <property type="match status" value="1"/>
</dbReference>
<dbReference type="PRINTS" id="PR01823">
    <property type="entry name" value="JANUSKINASE"/>
</dbReference>
<dbReference type="InterPro" id="IPR041381">
    <property type="entry name" value="JAK1-3/TYK2_PHL_dom"/>
</dbReference>
<evidence type="ECO:0000256" key="10">
    <source>
        <dbReference type="ARBA" id="ARBA00051245"/>
    </source>
</evidence>
<keyword evidence="5 12" id="KW-0547">Nucleotide-binding</keyword>
<dbReference type="Pfam" id="PF18377">
    <property type="entry name" value="FERM_F2"/>
    <property type="match status" value="1"/>
</dbReference>
<dbReference type="PIRSF" id="PIRSF000636">
    <property type="entry name" value="TyrPK_Jak"/>
    <property type="match status" value="1"/>
</dbReference>
<dbReference type="PROSITE" id="PS50011">
    <property type="entry name" value="PROTEIN_KINASE_DOM"/>
    <property type="match status" value="2"/>
</dbReference>
<dbReference type="InterPro" id="IPR041046">
    <property type="entry name" value="FERM_F2"/>
</dbReference>
<gene>
    <name evidence="16" type="primary">TYK2</name>
</gene>
<keyword evidence="17" id="KW-1185">Reference proteome</keyword>
<dbReference type="InterPro" id="IPR041155">
    <property type="entry name" value="FERM_F1"/>
</dbReference>
<evidence type="ECO:0000256" key="13">
    <source>
        <dbReference type="PROSITE-ProRule" id="PRU10141"/>
    </source>
</evidence>
<dbReference type="InterPro" id="IPR008266">
    <property type="entry name" value="Tyr_kinase_AS"/>
</dbReference>
<organism evidence="16 17">
    <name type="scientific">Naja naja</name>
    <name type="common">Indian cobra</name>
    <dbReference type="NCBI Taxonomy" id="35670"/>
    <lineage>
        <taxon>Eukaryota</taxon>
        <taxon>Metazoa</taxon>
        <taxon>Chordata</taxon>
        <taxon>Craniata</taxon>
        <taxon>Vertebrata</taxon>
        <taxon>Euteleostomi</taxon>
        <taxon>Lepidosauria</taxon>
        <taxon>Squamata</taxon>
        <taxon>Bifurcata</taxon>
        <taxon>Unidentata</taxon>
        <taxon>Episquamata</taxon>
        <taxon>Toxicofera</taxon>
        <taxon>Serpentes</taxon>
        <taxon>Colubroidea</taxon>
        <taxon>Elapidae</taxon>
        <taxon>Elapinae</taxon>
        <taxon>Naja</taxon>
    </lineage>
</organism>
<dbReference type="GO" id="GO:0019221">
    <property type="term" value="P:cytokine-mediated signaling pathway"/>
    <property type="evidence" value="ECO:0007669"/>
    <property type="project" value="TreeGrafter"/>
</dbReference>
<dbReference type="InterPro" id="IPR011009">
    <property type="entry name" value="Kinase-like_dom_sf"/>
</dbReference>
<dbReference type="GO" id="GO:0035556">
    <property type="term" value="P:intracellular signal transduction"/>
    <property type="evidence" value="ECO:0007669"/>
    <property type="project" value="InterPro"/>
</dbReference>
<feature type="domain" description="FERM" evidence="15">
    <location>
        <begin position="25"/>
        <end position="393"/>
    </location>
</feature>
<dbReference type="Proteomes" id="UP000694559">
    <property type="component" value="Unplaced"/>
</dbReference>
<dbReference type="GO" id="GO:0004715">
    <property type="term" value="F:non-membrane spanning protein tyrosine kinase activity"/>
    <property type="evidence" value="ECO:0007669"/>
    <property type="project" value="UniProtKB-EC"/>
</dbReference>
<feature type="domain" description="Protein kinase" evidence="14">
    <location>
        <begin position="799"/>
        <end position="1057"/>
    </location>
</feature>
<dbReference type="GO" id="GO:0060397">
    <property type="term" value="P:growth hormone receptor signaling pathway via JAK-STAT"/>
    <property type="evidence" value="ECO:0007669"/>
    <property type="project" value="TreeGrafter"/>
</dbReference>
<dbReference type="Pfam" id="PF17887">
    <property type="entry name" value="Jak1_Phl"/>
    <property type="match status" value="1"/>
</dbReference>
<feature type="binding site" evidence="12">
    <location>
        <begin position="805"/>
        <end position="813"/>
    </location>
    <ligand>
        <name>ATP</name>
        <dbReference type="ChEBI" id="CHEBI:30616"/>
    </ligand>
</feature>
<dbReference type="InterPro" id="IPR035963">
    <property type="entry name" value="FERM_2"/>
</dbReference>
<dbReference type="GO" id="GO:0016020">
    <property type="term" value="C:membrane"/>
    <property type="evidence" value="ECO:0007669"/>
    <property type="project" value="InterPro"/>
</dbReference>
<dbReference type="InterPro" id="IPR019749">
    <property type="entry name" value="Band_41_domain"/>
</dbReference>
<evidence type="ECO:0000256" key="2">
    <source>
        <dbReference type="ARBA" id="ARBA00022553"/>
    </source>
</evidence>
<keyword evidence="6" id="KW-0418">Kinase</keyword>